<comment type="caution">
    <text evidence="5">The sequence shown here is derived from an EMBL/GenBank/DDBJ whole genome shotgun (WGS) entry which is preliminary data.</text>
</comment>
<evidence type="ECO:0000313" key="6">
    <source>
        <dbReference type="Proteomes" id="UP001595791"/>
    </source>
</evidence>
<gene>
    <name evidence="5" type="ORF">ACFOW7_03920</name>
</gene>
<dbReference type="PANTHER" id="PTHR36510:SF1">
    <property type="entry name" value="GLUTAMATE--CYSTEINE LIGASE 2-RELATED"/>
    <property type="match status" value="1"/>
</dbReference>
<dbReference type="Pfam" id="PF04107">
    <property type="entry name" value="GCS2"/>
    <property type="match status" value="1"/>
</dbReference>
<dbReference type="GO" id="GO:0004357">
    <property type="term" value="F:glutamate-cysteine ligase activity"/>
    <property type="evidence" value="ECO:0007669"/>
    <property type="project" value="UniProtKB-EC"/>
</dbReference>
<dbReference type="RefSeq" id="WP_378161247.1">
    <property type="nucleotide sequence ID" value="NZ_JBHSBU010000001.1"/>
</dbReference>
<name>A0ABV8MMG6_9NEIS</name>
<accession>A0ABV8MMG6</accession>
<keyword evidence="6" id="KW-1185">Reference proteome</keyword>
<dbReference type="NCBIfam" id="TIGR02050">
    <property type="entry name" value="gshA_cyan_rel"/>
    <property type="match status" value="1"/>
</dbReference>
<comment type="catalytic activity">
    <reaction evidence="4">
        <text>L-cysteine + L-glutamate + ATP = gamma-L-glutamyl-L-cysteine + ADP + phosphate + H(+)</text>
        <dbReference type="Rhea" id="RHEA:13285"/>
        <dbReference type="ChEBI" id="CHEBI:15378"/>
        <dbReference type="ChEBI" id="CHEBI:29985"/>
        <dbReference type="ChEBI" id="CHEBI:30616"/>
        <dbReference type="ChEBI" id="CHEBI:35235"/>
        <dbReference type="ChEBI" id="CHEBI:43474"/>
        <dbReference type="ChEBI" id="CHEBI:58173"/>
        <dbReference type="ChEBI" id="CHEBI:456216"/>
        <dbReference type="EC" id="6.3.2.2"/>
    </reaction>
</comment>
<evidence type="ECO:0000313" key="5">
    <source>
        <dbReference type="EMBL" id="MFC4158504.1"/>
    </source>
</evidence>
<dbReference type="InterPro" id="IPR011793">
    <property type="entry name" value="YbdK"/>
</dbReference>
<sequence length="382" mass="43301">MTSHVSPLFAFPFRHSAPLTLGVELELMLVNRNDRDLAPRAQSLLDLTAAGPYHNQIVPEITQSMIELNSSVHQRIDTLAEELRLIGRHLVESANSLGIDLAGGGAHPFQRWQERLIFPGNRYRMLSDLYGYLAKRFTVFGQHIHIGCPDGDTAVYLIHQLGRFVPFLIVLTASSPFYQGVDTGFASARMNNVAAFPFAGHMPEVADWAGFEAYFHDMSRLGIVETMKDFYWDVRPKPEFGTVEVRICDTPLRISSAVTTTAFLQALVAWLLDERPPLDMTSLYRVYAYNRFQAARFGMEADIVDPMNARRENIGDALSDLLERLQPYAEVLGSTAQFDALRERVDQRDTDAEQLRRVYAESNDWMLLVAWQVEMLRAELDV</sequence>
<dbReference type="EC" id="6.3.2.2" evidence="4"/>
<dbReference type="Gene3D" id="3.30.590.20">
    <property type="match status" value="1"/>
</dbReference>
<dbReference type="HAMAP" id="MF_01609">
    <property type="entry name" value="Glu_cys_ligase_2"/>
    <property type="match status" value="1"/>
</dbReference>
<keyword evidence="1 4" id="KW-0436">Ligase</keyword>
<protein>
    <recommendedName>
        <fullName evidence="4">Putative glutamate--cysteine ligase 2</fullName>
        <ecNumber evidence="4">6.3.2.2</ecNumber>
    </recommendedName>
    <alternativeName>
        <fullName evidence="4">Gamma-glutamylcysteine synthetase 2</fullName>
        <shortName evidence="4">GCS 2</shortName>
        <shortName evidence="4">Gamma-GCS 2</shortName>
    </alternativeName>
</protein>
<dbReference type="PANTHER" id="PTHR36510">
    <property type="entry name" value="GLUTAMATE--CYSTEINE LIGASE 2-RELATED"/>
    <property type="match status" value="1"/>
</dbReference>
<comment type="similarity">
    <text evidence="4">Belongs to the glutamate--cysteine ligase type 2 family. YbdK subfamily.</text>
</comment>
<dbReference type="InterPro" id="IPR006336">
    <property type="entry name" value="GCS2"/>
</dbReference>
<dbReference type="InterPro" id="IPR050141">
    <property type="entry name" value="GCL_type2/YbdK_subfam"/>
</dbReference>
<comment type="function">
    <text evidence="4">ATP-dependent carboxylate-amine ligase which exhibits weak glutamate--cysteine ligase activity.</text>
</comment>
<evidence type="ECO:0000256" key="2">
    <source>
        <dbReference type="ARBA" id="ARBA00022741"/>
    </source>
</evidence>
<organism evidence="5 6">
    <name type="scientific">Chitinimonas lacunae</name>
    <dbReference type="NCBI Taxonomy" id="1963018"/>
    <lineage>
        <taxon>Bacteria</taxon>
        <taxon>Pseudomonadati</taxon>
        <taxon>Pseudomonadota</taxon>
        <taxon>Betaproteobacteria</taxon>
        <taxon>Neisseriales</taxon>
        <taxon>Chitinibacteraceae</taxon>
        <taxon>Chitinimonas</taxon>
    </lineage>
</organism>
<dbReference type="EMBL" id="JBHSBU010000001">
    <property type="protein sequence ID" value="MFC4158504.1"/>
    <property type="molecule type" value="Genomic_DNA"/>
</dbReference>
<dbReference type="InterPro" id="IPR014746">
    <property type="entry name" value="Gln_synth/guanido_kin_cat_dom"/>
</dbReference>
<evidence type="ECO:0000256" key="3">
    <source>
        <dbReference type="ARBA" id="ARBA00022840"/>
    </source>
</evidence>
<proteinExistence type="inferred from homology"/>
<evidence type="ECO:0000256" key="4">
    <source>
        <dbReference type="HAMAP-Rule" id="MF_01609"/>
    </source>
</evidence>
<dbReference type="Proteomes" id="UP001595791">
    <property type="component" value="Unassembled WGS sequence"/>
</dbReference>
<keyword evidence="2 4" id="KW-0547">Nucleotide-binding</keyword>
<keyword evidence="3 4" id="KW-0067">ATP-binding</keyword>
<dbReference type="SUPFAM" id="SSF55931">
    <property type="entry name" value="Glutamine synthetase/guanido kinase"/>
    <property type="match status" value="1"/>
</dbReference>
<evidence type="ECO:0000256" key="1">
    <source>
        <dbReference type="ARBA" id="ARBA00022598"/>
    </source>
</evidence>
<reference evidence="6" key="1">
    <citation type="journal article" date="2019" name="Int. J. Syst. Evol. Microbiol.">
        <title>The Global Catalogue of Microorganisms (GCM) 10K type strain sequencing project: providing services to taxonomists for standard genome sequencing and annotation.</title>
        <authorList>
            <consortium name="The Broad Institute Genomics Platform"/>
            <consortium name="The Broad Institute Genome Sequencing Center for Infectious Disease"/>
            <person name="Wu L."/>
            <person name="Ma J."/>
        </authorList>
    </citation>
    <scope>NUCLEOTIDE SEQUENCE [LARGE SCALE GENOMIC DNA]</scope>
    <source>
        <strain evidence="6">LMG 29894</strain>
    </source>
</reference>
<dbReference type="NCBIfam" id="NF010040">
    <property type="entry name" value="PRK13516.1"/>
    <property type="match status" value="1"/>
</dbReference>